<dbReference type="OrthoDB" id="9827795at2759"/>
<dbReference type="GeneID" id="114504714"/>
<gene>
    <name evidence="3" type="primary">LDOC1</name>
</gene>
<name>A0A7E6CZ72_9CHIR</name>
<evidence type="ECO:0000313" key="3">
    <source>
        <dbReference type="RefSeq" id="XP_035872338.1"/>
    </source>
</evidence>
<organism evidence="2 3">
    <name type="scientific">Phyllostomus discolor</name>
    <name type="common">pale spear-nosed bat</name>
    <dbReference type="NCBI Taxonomy" id="89673"/>
    <lineage>
        <taxon>Eukaryota</taxon>
        <taxon>Metazoa</taxon>
        <taxon>Chordata</taxon>
        <taxon>Craniata</taxon>
        <taxon>Vertebrata</taxon>
        <taxon>Euteleostomi</taxon>
        <taxon>Mammalia</taxon>
        <taxon>Eutheria</taxon>
        <taxon>Laurasiatheria</taxon>
        <taxon>Chiroptera</taxon>
        <taxon>Yangochiroptera</taxon>
        <taxon>Phyllostomidae</taxon>
        <taxon>Phyllostominae</taxon>
        <taxon>Phyllostomus</taxon>
    </lineage>
</organism>
<sequence length="149" mass="17224">MVDELVLLLHALLVRHRALSLENSQLMEQLRLLVCERATLLRQVRPPSCPVPFPETFNGESSRLPEFIVQTTSYMLVNENRFCNDAMKVAFLISLLTGEAEEWVVPYIEMDSPILSDYQAFLEELKQCFGWDEEEEGEGEGEEEEEYGY</sequence>
<feature type="domain" description="DUF4939" evidence="1">
    <location>
        <begin position="28"/>
        <end position="136"/>
    </location>
</feature>
<dbReference type="RefSeq" id="XP_035872338.1">
    <property type="nucleotide sequence ID" value="XM_036016445.1"/>
</dbReference>
<dbReference type="Pfam" id="PF16297">
    <property type="entry name" value="DUF4939"/>
    <property type="match status" value="1"/>
</dbReference>
<dbReference type="InParanoid" id="A0A7E6CZ72"/>
<evidence type="ECO:0000259" key="1">
    <source>
        <dbReference type="Pfam" id="PF16297"/>
    </source>
</evidence>
<dbReference type="KEGG" id="pdic:114504714"/>
<dbReference type="FunCoup" id="A0A7E6CZ72">
    <property type="interactions" value="18"/>
</dbReference>
<protein>
    <submittedName>
        <fullName evidence="3">Protein LDOC1 isoform X1</fullName>
    </submittedName>
</protein>
<keyword evidence="2" id="KW-1185">Reference proteome</keyword>
<dbReference type="AlphaFoldDB" id="A0A7E6CZ72"/>
<accession>A0A7E6CZ72</accession>
<proteinExistence type="predicted"/>
<dbReference type="InterPro" id="IPR032549">
    <property type="entry name" value="DUF4939"/>
</dbReference>
<dbReference type="CTD" id="23641"/>
<evidence type="ECO:0000313" key="2">
    <source>
        <dbReference type="Proteomes" id="UP000504628"/>
    </source>
</evidence>
<dbReference type="Proteomes" id="UP000504628">
    <property type="component" value="Chromosome X"/>
</dbReference>
<reference evidence="3" key="1">
    <citation type="submission" date="2025-08" db="UniProtKB">
        <authorList>
            <consortium name="RefSeq"/>
        </authorList>
    </citation>
    <scope>IDENTIFICATION</scope>
    <source>
        <tissue evidence="3">Muscle</tissue>
    </source>
</reference>